<evidence type="ECO:0000256" key="1">
    <source>
        <dbReference type="ARBA" id="ARBA00022490"/>
    </source>
</evidence>
<keyword evidence="3 5" id="KW-0378">Hydrolase</keyword>
<dbReference type="GO" id="GO:0009318">
    <property type="term" value="C:exodeoxyribonuclease VII complex"/>
    <property type="evidence" value="ECO:0007669"/>
    <property type="project" value="UniProtKB-UniRule"/>
</dbReference>
<comment type="function">
    <text evidence="5">Bidirectionally degrades single-stranded DNA into large acid-insoluble oligonucleotides, which are then degraded further into small acid-soluble oligonucleotides.</text>
</comment>
<keyword evidence="1 5" id="KW-0963">Cytoplasm</keyword>
<dbReference type="EMBL" id="UNQJ01000020">
    <property type="protein sequence ID" value="SYZ34212.1"/>
    <property type="molecule type" value="Genomic_DNA"/>
</dbReference>
<dbReference type="GO" id="GO:0008855">
    <property type="term" value="F:exodeoxyribonuclease VII activity"/>
    <property type="evidence" value="ECO:0007669"/>
    <property type="project" value="UniProtKB-UniRule"/>
</dbReference>
<keyword evidence="4 5" id="KW-0269">Exonuclease</keyword>
<feature type="domain" description="Exonuclease VII large subunit C-terminal" evidence="8">
    <location>
        <begin position="138"/>
        <end position="355"/>
    </location>
</feature>
<name>A0A383S9J3_9ACTN</name>
<dbReference type="PANTHER" id="PTHR30008">
    <property type="entry name" value="EXODEOXYRIBONUCLEASE 7 LARGE SUBUNIT"/>
    <property type="match status" value="1"/>
</dbReference>
<dbReference type="GO" id="GO:0005737">
    <property type="term" value="C:cytoplasm"/>
    <property type="evidence" value="ECO:0007669"/>
    <property type="project" value="UniProtKB-SubCell"/>
</dbReference>
<gene>
    <name evidence="5" type="primary">xseA</name>
    <name evidence="10" type="ORF">PROPAUS_2216</name>
</gene>
<evidence type="ECO:0000256" key="6">
    <source>
        <dbReference type="RuleBase" id="RU004355"/>
    </source>
</evidence>
<dbReference type="NCBIfam" id="TIGR00237">
    <property type="entry name" value="xseA"/>
    <property type="match status" value="1"/>
</dbReference>
<dbReference type="InterPro" id="IPR025824">
    <property type="entry name" value="OB-fold_nuc-bd_dom"/>
</dbReference>
<evidence type="ECO:0000259" key="9">
    <source>
        <dbReference type="Pfam" id="PF13742"/>
    </source>
</evidence>
<feature type="region of interest" description="Disordered" evidence="7">
    <location>
        <begin position="1"/>
        <end position="21"/>
    </location>
</feature>
<dbReference type="Pfam" id="PF02601">
    <property type="entry name" value="Exonuc_VII_L"/>
    <property type="match status" value="1"/>
</dbReference>
<comment type="catalytic activity">
    <reaction evidence="5 6">
        <text>Exonucleolytic cleavage in either 5'- to 3'- or 3'- to 5'-direction to yield nucleoside 5'-phosphates.</text>
        <dbReference type="EC" id="3.1.11.6"/>
    </reaction>
</comment>
<dbReference type="PANTHER" id="PTHR30008:SF0">
    <property type="entry name" value="EXODEOXYRIBONUCLEASE 7 LARGE SUBUNIT"/>
    <property type="match status" value="1"/>
</dbReference>
<evidence type="ECO:0000256" key="7">
    <source>
        <dbReference type="SAM" id="MobiDB-lite"/>
    </source>
</evidence>
<dbReference type="GO" id="GO:0006308">
    <property type="term" value="P:DNA catabolic process"/>
    <property type="evidence" value="ECO:0007669"/>
    <property type="project" value="UniProtKB-UniRule"/>
</dbReference>
<evidence type="ECO:0000313" key="11">
    <source>
        <dbReference type="Proteomes" id="UP000263928"/>
    </source>
</evidence>
<dbReference type="HAMAP" id="MF_00378">
    <property type="entry name" value="Exonuc_7_L"/>
    <property type="match status" value="1"/>
</dbReference>
<comment type="similarity">
    <text evidence="5 6">Belongs to the XseA family.</text>
</comment>
<evidence type="ECO:0000256" key="4">
    <source>
        <dbReference type="ARBA" id="ARBA00022839"/>
    </source>
</evidence>
<proteinExistence type="inferred from homology"/>
<organism evidence="10 11">
    <name type="scientific">Propionibacterium australiense</name>
    <dbReference type="NCBI Taxonomy" id="119981"/>
    <lineage>
        <taxon>Bacteria</taxon>
        <taxon>Bacillati</taxon>
        <taxon>Actinomycetota</taxon>
        <taxon>Actinomycetes</taxon>
        <taxon>Propionibacteriales</taxon>
        <taxon>Propionibacteriaceae</taxon>
        <taxon>Propionibacterium</taxon>
    </lineage>
</organism>
<evidence type="ECO:0000256" key="3">
    <source>
        <dbReference type="ARBA" id="ARBA00022801"/>
    </source>
</evidence>
<dbReference type="InterPro" id="IPR020579">
    <property type="entry name" value="Exonuc_VII_lsu_C"/>
</dbReference>
<dbReference type="Pfam" id="PF13742">
    <property type="entry name" value="tRNA_anti_2"/>
    <property type="match status" value="1"/>
</dbReference>
<feature type="domain" description="OB-fold nucleic acid binding" evidence="9">
    <location>
        <begin position="38"/>
        <end position="114"/>
    </location>
</feature>
<accession>A0A383S9J3</accession>
<dbReference type="GO" id="GO:0003676">
    <property type="term" value="F:nucleic acid binding"/>
    <property type="evidence" value="ECO:0007669"/>
    <property type="project" value="InterPro"/>
</dbReference>
<dbReference type="InterPro" id="IPR003753">
    <property type="entry name" value="Exonuc_VII_L"/>
</dbReference>
<feature type="compositionally biased region" description="Polar residues" evidence="7">
    <location>
        <begin position="7"/>
        <end position="19"/>
    </location>
</feature>
<dbReference type="EC" id="3.1.11.6" evidence="5"/>
<sequence>MEGMPKASTTQGPRNSPETAQPLGQVVGMLKGWVERCGWIWVEAQVIELRRRANYSVQFLTLRDTSQEISAQATATSAVLDAAGPITEGTTVLACLRPRVWNKTARLSFECSVMQIAGEGRLLAELEQRKRALQAEGLFEPARKKPLPFVPACIGLVTGADSAAERDVLTNTLRRWPSARFEIRHALMQGPRSAAEVASALAELDADPRIDLIVIARGGGSLEDLLPFSDEGLVRAVAAAHTPVVSAIGHEPDTPILDLVADLRASTPTDAAKRIVPDAAAEQQYLTELLGRARTAITARVDSESHELGRLTSHPVLRDPVSALEGHAQQLQMARFRLRTMIDRIVSDEEQAVSHALDRVRAMSPKATLERGYAIVADSDNASVTSVNDAEPGEQLMVFLSDGRLLVEVDDAIPGRPGGEP</sequence>
<evidence type="ECO:0000259" key="8">
    <source>
        <dbReference type="Pfam" id="PF02601"/>
    </source>
</evidence>
<comment type="subunit">
    <text evidence="5">Heterooligomer composed of large and small subunits.</text>
</comment>
<comment type="subcellular location">
    <subcellularLocation>
        <location evidence="5 6">Cytoplasm</location>
    </subcellularLocation>
</comment>
<dbReference type="Proteomes" id="UP000263928">
    <property type="component" value="Unassembled WGS sequence"/>
</dbReference>
<evidence type="ECO:0000256" key="2">
    <source>
        <dbReference type="ARBA" id="ARBA00022722"/>
    </source>
</evidence>
<keyword evidence="11" id="KW-1185">Reference proteome</keyword>
<dbReference type="AlphaFoldDB" id="A0A383S9J3"/>
<reference evidence="11" key="1">
    <citation type="submission" date="2018-08" db="EMBL/GenBank/DDBJ databases">
        <authorList>
            <person name="Hornung B."/>
        </authorList>
    </citation>
    <scope>NUCLEOTIDE SEQUENCE [LARGE SCALE GENOMIC DNA]</scope>
</reference>
<evidence type="ECO:0000256" key="5">
    <source>
        <dbReference type="HAMAP-Rule" id="MF_00378"/>
    </source>
</evidence>
<keyword evidence="2 5" id="KW-0540">Nuclease</keyword>
<protein>
    <recommendedName>
        <fullName evidence="5">Exodeoxyribonuclease 7 large subunit</fullName>
        <ecNumber evidence="5">3.1.11.6</ecNumber>
    </recommendedName>
    <alternativeName>
        <fullName evidence="5">Exodeoxyribonuclease VII large subunit</fullName>
        <shortName evidence="5">Exonuclease VII large subunit</shortName>
    </alternativeName>
</protein>
<evidence type="ECO:0000313" key="10">
    <source>
        <dbReference type="EMBL" id="SYZ34212.1"/>
    </source>
</evidence>